<dbReference type="Pfam" id="PF00196">
    <property type="entry name" value="GerE"/>
    <property type="match status" value="1"/>
</dbReference>
<protein>
    <submittedName>
        <fullName evidence="4">ATPase</fullName>
    </submittedName>
</protein>
<dbReference type="Pfam" id="PF13191">
    <property type="entry name" value="AAA_16"/>
    <property type="match status" value="1"/>
</dbReference>
<dbReference type="PANTHER" id="PTHR16305:SF35">
    <property type="entry name" value="TRANSCRIPTIONAL ACTIVATOR DOMAIN"/>
    <property type="match status" value="1"/>
</dbReference>
<dbReference type="Gene3D" id="1.10.10.10">
    <property type="entry name" value="Winged helix-like DNA-binding domain superfamily/Winged helix DNA-binding domain"/>
    <property type="match status" value="1"/>
</dbReference>
<comment type="caution">
    <text evidence="4">The sequence shown here is derived from an EMBL/GenBank/DDBJ whole genome shotgun (WGS) entry which is preliminary data.</text>
</comment>
<gene>
    <name evidence="4" type="ORF">EV644_104516</name>
</gene>
<sequence length="906" mass="96848">MLVGREPESAQLAELVEQARHGSARSLVVHGEPGVGKTALLEELLGNVGDALTLRTQGLEAEAPLAFAALHRLLLPVMRLREILPGPQSRALRVAFGEEEGPAVEPFMVAVATLSMLTAAAEERLVLCMVDDAHWLDSGTADALLFAARRLGADRVLMVFSARDGVPTPFSPAGIQDLTLAGLDPSAARALLDERGDLSRSEEVTQRLIAETGGNPLALLELPTKLSRAELEGSSPLPAQLHLTTRVEQSFVDRCRRLPPAVQSVMLLVSADDSADLAMVRRAAAHLGAGDKELDEARTSGLLVLDETTVRVRHPLVRSAIYQAAATVERRRVHSALAAALDGVGDQDRAAWHRSGAAEGPDEELVAALELSGSRAERRGGYGAALAAFQRASTLTSHEPRRAEVTFAAARNAWASGQTGLSRTLLSAAQAAATDPVLRSDIARLRGRIEVNIGSAKDAHRIFIEAAEAVRAVDPLRALEMSVAAATLRAYGADSGAALSRDELLTAQVGDDSPRTLCLKQLLPAMTQAADKNWAAAIVSLQVALDAGDPVDDLDLLGNLGNAALQLGHDSGAQRFYELMLSRARERGALMAVVYALQRLCFGHLVRGDLAAVRGAAEEARGLGLSMNQPALTAGPLAWLTLLAAVQVRDDYDTLLGELDDVVATQPLGILTDPVHDLTRWAKGTRAAATGDTFGAAHHLGRFRLPVLARMAAMERVDAAVRAGENGLARAWVEDLAGYAGATGWPWALATVAYGKAMTADAGSEEEQFQLALSWHARSGRPYDEARTHLAYGEWLRRSQRRVDARRHLRQALEVFRDLRAETLVSRAAQELRASGETARKRDPSTLVKLTPMELKVAQLVSSGLSNKDVAAQCWVSPRTVAFHLRNVFAKAGVTSRGELARLDLG</sequence>
<dbReference type="RefSeq" id="WP_132188824.1">
    <property type="nucleotide sequence ID" value="NZ_SLWM01000004.1"/>
</dbReference>
<dbReference type="EMBL" id="SLWM01000004">
    <property type="protein sequence ID" value="TCO26012.1"/>
    <property type="molecule type" value="Genomic_DNA"/>
</dbReference>
<dbReference type="InterPro" id="IPR041664">
    <property type="entry name" value="AAA_16"/>
</dbReference>
<dbReference type="SMART" id="SM00421">
    <property type="entry name" value="HTH_LUXR"/>
    <property type="match status" value="1"/>
</dbReference>
<evidence type="ECO:0000259" key="3">
    <source>
        <dbReference type="PROSITE" id="PS50043"/>
    </source>
</evidence>
<dbReference type="InterPro" id="IPR036388">
    <property type="entry name" value="WH-like_DNA-bd_sf"/>
</dbReference>
<evidence type="ECO:0000256" key="1">
    <source>
        <dbReference type="ARBA" id="ARBA00022741"/>
    </source>
</evidence>
<evidence type="ECO:0000313" key="5">
    <source>
        <dbReference type="Proteomes" id="UP000295818"/>
    </source>
</evidence>
<reference evidence="4 5" key="1">
    <citation type="journal article" date="2015" name="Stand. Genomic Sci.">
        <title>Genomic Encyclopedia of Bacterial and Archaeal Type Strains, Phase III: the genomes of soil and plant-associated and newly described type strains.</title>
        <authorList>
            <person name="Whitman W.B."/>
            <person name="Woyke T."/>
            <person name="Klenk H.P."/>
            <person name="Zhou Y."/>
            <person name="Lilburn T.G."/>
            <person name="Beck B.J."/>
            <person name="De Vos P."/>
            <person name="Vandamme P."/>
            <person name="Eisen J.A."/>
            <person name="Garrity G."/>
            <person name="Hugenholtz P."/>
            <person name="Kyrpides N.C."/>
        </authorList>
    </citation>
    <scope>NUCLEOTIDE SEQUENCE [LARGE SCALE GENOMIC DNA]</scope>
    <source>
        <strain evidence="4 5">VKM Ac-2538</strain>
    </source>
</reference>
<dbReference type="SUPFAM" id="SSF46894">
    <property type="entry name" value="C-terminal effector domain of the bipartite response regulators"/>
    <property type="match status" value="1"/>
</dbReference>
<accession>A0ABY2BP62</accession>
<evidence type="ECO:0000313" key="4">
    <source>
        <dbReference type="EMBL" id="TCO26012.1"/>
    </source>
</evidence>
<dbReference type="SUPFAM" id="SSF52540">
    <property type="entry name" value="P-loop containing nucleoside triphosphate hydrolases"/>
    <property type="match status" value="1"/>
</dbReference>
<dbReference type="Proteomes" id="UP000295818">
    <property type="component" value="Unassembled WGS sequence"/>
</dbReference>
<keyword evidence="1" id="KW-0547">Nucleotide-binding</keyword>
<feature type="domain" description="HTH luxR-type" evidence="3">
    <location>
        <begin position="843"/>
        <end position="906"/>
    </location>
</feature>
<keyword evidence="5" id="KW-1185">Reference proteome</keyword>
<keyword evidence="2" id="KW-0067">ATP-binding</keyword>
<dbReference type="PRINTS" id="PR00038">
    <property type="entry name" value="HTHLUXR"/>
</dbReference>
<name>A0ABY2BP62_9ACTN</name>
<dbReference type="PANTHER" id="PTHR16305">
    <property type="entry name" value="TESTICULAR SOLUBLE ADENYLYL CYCLASE"/>
    <property type="match status" value="1"/>
</dbReference>
<dbReference type="PROSITE" id="PS50043">
    <property type="entry name" value="HTH_LUXR_2"/>
    <property type="match status" value="1"/>
</dbReference>
<dbReference type="InterPro" id="IPR027417">
    <property type="entry name" value="P-loop_NTPase"/>
</dbReference>
<organism evidence="4 5">
    <name type="scientific">Kribbella orskensis</name>
    <dbReference type="NCBI Taxonomy" id="2512216"/>
    <lineage>
        <taxon>Bacteria</taxon>
        <taxon>Bacillati</taxon>
        <taxon>Actinomycetota</taxon>
        <taxon>Actinomycetes</taxon>
        <taxon>Propionibacteriales</taxon>
        <taxon>Kribbellaceae</taxon>
        <taxon>Kribbella</taxon>
    </lineage>
</organism>
<dbReference type="CDD" id="cd06170">
    <property type="entry name" value="LuxR_C_like"/>
    <property type="match status" value="1"/>
</dbReference>
<dbReference type="InterPro" id="IPR016032">
    <property type="entry name" value="Sig_transdc_resp-reg_C-effctor"/>
</dbReference>
<proteinExistence type="predicted"/>
<dbReference type="PROSITE" id="PS00622">
    <property type="entry name" value="HTH_LUXR_1"/>
    <property type="match status" value="1"/>
</dbReference>
<dbReference type="Gene3D" id="3.40.50.300">
    <property type="entry name" value="P-loop containing nucleotide triphosphate hydrolases"/>
    <property type="match status" value="1"/>
</dbReference>
<evidence type="ECO:0000256" key="2">
    <source>
        <dbReference type="ARBA" id="ARBA00022840"/>
    </source>
</evidence>
<dbReference type="InterPro" id="IPR000792">
    <property type="entry name" value="Tscrpt_reg_LuxR_C"/>
</dbReference>